<protein>
    <submittedName>
        <fullName evidence="1">Uncharacterized protein</fullName>
    </submittedName>
</protein>
<keyword evidence="2" id="KW-1185">Reference proteome</keyword>
<proteinExistence type="predicted"/>
<accession>A0ABP1S085</accession>
<reference evidence="1 2" key="1">
    <citation type="submission" date="2024-08" db="EMBL/GenBank/DDBJ databases">
        <authorList>
            <person name="Cucini C."/>
            <person name="Frati F."/>
        </authorList>
    </citation>
    <scope>NUCLEOTIDE SEQUENCE [LARGE SCALE GENOMIC DNA]</scope>
</reference>
<evidence type="ECO:0000313" key="1">
    <source>
        <dbReference type="EMBL" id="CAL8140005.1"/>
    </source>
</evidence>
<dbReference type="EMBL" id="CAXLJM020000133">
    <property type="protein sequence ID" value="CAL8140005.1"/>
    <property type="molecule type" value="Genomic_DNA"/>
</dbReference>
<sequence>MEPPCKRRCFYRLPDTFPPGMLSTLNHLWKTAEGKSGHITYPEYETRNLHSDLFIRYADHLFCETAKCPACLHLAVPPSSLETSKFVKENIKKHLCMTCVAMLFGFLIEITESEQLFNLQAFRDIEEIYESIKPFSFQSLCNASAEALSEFCSNEFIPKILKLFRVWGISVNVETGDRIEIMFKLMIHLFKICSTKHSPFTV</sequence>
<organism evidence="1 2">
    <name type="scientific">Orchesella dallaii</name>
    <dbReference type="NCBI Taxonomy" id="48710"/>
    <lineage>
        <taxon>Eukaryota</taxon>
        <taxon>Metazoa</taxon>
        <taxon>Ecdysozoa</taxon>
        <taxon>Arthropoda</taxon>
        <taxon>Hexapoda</taxon>
        <taxon>Collembola</taxon>
        <taxon>Entomobryomorpha</taxon>
        <taxon>Entomobryoidea</taxon>
        <taxon>Orchesellidae</taxon>
        <taxon>Orchesellinae</taxon>
        <taxon>Orchesella</taxon>
    </lineage>
</organism>
<gene>
    <name evidence="1" type="ORF">ODALV1_LOCUS28098</name>
</gene>
<comment type="caution">
    <text evidence="1">The sequence shown here is derived from an EMBL/GenBank/DDBJ whole genome shotgun (WGS) entry which is preliminary data.</text>
</comment>
<evidence type="ECO:0000313" key="2">
    <source>
        <dbReference type="Proteomes" id="UP001642540"/>
    </source>
</evidence>
<dbReference type="Proteomes" id="UP001642540">
    <property type="component" value="Unassembled WGS sequence"/>
</dbReference>
<name>A0ABP1S085_9HEXA</name>